<dbReference type="InterPro" id="IPR002575">
    <property type="entry name" value="Aminoglycoside_PTrfase"/>
</dbReference>
<dbReference type="Gene3D" id="3.30.200.20">
    <property type="entry name" value="Phosphorylase Kinase, domain 1"/>
    <property type="match status" value="1"/>
</dbReference>
<dbReference type="OrthoDB" id="10003767at2759"/>
<evidence type="ECO:0000256" key="1">
    <source>
        <dbReference type="SAM" id="MobiDB-lite"/>
    </source>
</evidence>
<feature type="domain" description="Aminoglycoside phosphotransferase" evidence="2">
    <location>
        <begin position="46"/>
        <end position="154"/>
    </location>
</feature>
<keyword evidence="4" id="KW-1185">Reference proteome</keyword>
<reference evidence="3" key="1">
    <citation type="submission" date="2022-07" db="EMBL/GenBank/DDBJ databases">
        <title>The genome of Lyophyllum shimeji provides insight into the initial evolution of ectomycorrhizal fungal genome.</title>
        <authorList>
            <person name="Kobayashi Y."/>
            <person name="Shibata T."/>
            <person name="Hirakawa H."/>
            <person name="Shigenobu S."/>
            <person name="Nishiyama T."/>
            <person name="Yamada A."/>
            <person name="Hasebe M."/>
            <person name="Kawaguchi M."/>
        </authorList>
    </citation>
    <scope>NUCLEOTIDE SEQUENCE</scope>
    <source>
        <strain evidence="3">AT787</strain>
    </source>
</reference>
<evidence type="ECO:0000313" key="4">
    <source>
        <dbReference type="Proteomes" id="UP001063166"/>
    </source>
</evidence>
<evidence type="ECO:0000313" key="3">
    <source>
        <dbReference type="EMBL" id="GLB39087.1"/>
    </source>
</evidence>
<dbReference type="AlphaFoldDB" id="A0A9P3UN94"/>
<dbReference type="PANTHER" id="PTHR21310:SF15">
    <property type="entry name" value="AMINOGLYCOSIDE PHOSPHOTRANSFERASE DOMAIN-CONTAINING PROTEIN"/>
    <property type="match status" value="1"/>
</dbReference>
<accession>A0A9P3UN94</accession>
<protein>
    <recommendedName>
        <fullName evidence="2">Aminoglycoside phosphotransferase domain-containing protein</fullName>
    </recommendedName>
</protein>
<dbReference type="EMBL" id="BRPK01000006">
    <property type="protein sequence ID" value="GLB39087.1"/>
    <property type="molecule type" value="Genomic_DNA"/>
</dbReference>
<dbReference type="InterPro" id="IPR011009">
    <property type="entry name" value="Kinase-like_dom_sf"/>
</dbReference>
<dbReference type="Gene3D" id="3.90.1200.10">
    <property type="match status" value="1"/>
</dbReference>
<proteinExistence type="predicted"/>
<dbReference type="PANTHER" id="PTHR21310">
    <property type="entry name" value="AMINOGLYCOSIDE PHOSPHOTRANSFERASE-RELATED-RELATED"/>
    <property type="match status" value="1"/>
</dbReference>
<evidence type="ECO:0000259" key="2">
    <source>
        <dbReference type="Pfam" id="PF01636"/>
    </source>
</evidence>
<dbReference type="Proteomes" id="UP001063166">
    <property type="component" value="Unassembled WGS sequence"/>
</dbReference>
<gene>
    <name evidence="3" type="ORF">LshimejAT787_0602490</name>
</gene>
<comment type="caution">
    <text evidence="3">The sequence shown here is derived from an EMBL/GenBank/DDBJ whole genome shotgun (WGS) entry which is preliminary data.</text>
</comment>
<feature type="region of interest" description="Disordered" evidence="1">
    <location>
        <begin position="213"/>
        <end position="237"/>
    </location>
</feature>
<dbReference type="SUPFAM" id="SSF56112">
    <property type="entry name" value="Protein kinase-like (PK-like)"/>
    <property type="match status" value="1"/>
</dbReference>
<organism evidence="3 4">
    <name type="scientific">Lyophyllum shimeji</name>
    <name type="common">Hon-shimeji</name>
    <name type="synonym">Tricholoma shimeji</name>
    <dbReference type="NCBI Taxonomy" id="47721"/>
    <lineage>
        <taxon>Eukaryota</taxon>
        <taxon>Fungi</taxon>
        <taxon>Dikarya</taxon>
        <taxon>Basidiomycota</taxon>
        <taxon>Agaricomycotina</taxon>
        <taxon>Agaricomycetes</taxon>
        <taxon>Agaricomycetidae</taxon>
        <taxon>Agaricales</taxon>
        <taxon>Tricholomatineae</taxon>
        <taxon>Lyophyllaceae</taxon>
        <taxon>Lyophyllum</taxon>
    </lineage>
</organism>
<name>A0A9P3UN94_LYOSH</name>
<feature type="domain" description="Aminoglycoside phosphotransferase" evidence="2">
    <location>
        <begin position="261"/>
        <end position="365"/>
    </location>
</feature>
<dbReference type="InterPro" id="IPR051678">
    <property type="entry name" value="AGP_Transferase"/>
</dbReference>
<sequence length="471" mass="53627">MTCYESPISSAILPNKELLWRKTDVDLGAFRDIAAAHMQSPCQEFSPMNEGLYARLFLLKLGNGLEVVGRIALPVRDVVKTEAEVAAMETVRAKTSIPVPKVYLFCSDRHNPVGAEWTLMEYIPGCQLRDCFDKLSYPQKRQTATDLADVMSSLFSITGSYCGSILRAKDITLPPRYDGGSSNPLGSQPSSRKRFSLASMIIRFRGSILREQTPDITLPSRHSGRSISHDSRPAQSAHQVVEGTFTTGPVNDMILLDYPNQVPPELCGPFKSEREFLEAFAYHGRPGSRPEGKLERGPYEKVFEVYDAVRPLYKEPHPEPRFHLAHGDLSPANILVDPSTGRITGVVDWEMAGFRPAWLAAVSAGWFNDDARRFLMTDDMEEREGYDDESTDDTELREELRSKLKERSEELWFHNWEGVELRAIFYNLCQRVPGKAELWLQKYKQHEWPKSRGDFPFDVMEWVREQLELWG</sequence>
<dbReference type="Pfam" id="PF01636">
    <property type="entry name" value="APH"/>
    <property type="match status" value="2"/>
</dbReference>